<keyword evidence="1" id="KW-1133">Transmembrane helix</keyword>
<dbReference type="Gene3D" id="1.25.40.10">
    <property type="entry name" value="Tetratricopeptide repeat domain"/>
    <property type="match status" value="2"/>
</dbReference>
<protein>
    <recommendedName>
        <fullName evidence="4">Tetratricopeptide repeat protein</fullName>
    </recommendedName>
</protein>
<evidence type="ECO:0000313" key="2">
    <source>
        <dbReference type="EMBL" id="QDT58962.1"/>
    </source>
</evidence>
<keyword evidence="1" id="KW-0472">Membrane</keyword>
<organism evidence="2 3">
    <name type="scientific">Stieleria bergensis</name>
    <dbReference type="NCBI Taxonomy" id="2528025"/>
    <lineage>
        <taxon>Bacteria</taxon>
        <taxon>Pseudomonadati</taxon>
        <taxon>Planctomycetota</taxon>
        <taxon>Planctomycetia</taxon>
        <taxon>Pirellulales</taxon>
        <taxon>Pirellulaceae</taxon>
        <taxon>Stieleria</taxon>
    </lineage>
</organism>
<dbReference type="AlphaFoldDB" id="A0A517SS70"/>
<sequence>MIAVLRFDHTCFVFILNTNSDPFSTSSHQPALQSRNLSGCFIIGGLTIAGAFVLSAVLGVLLMRFNVQESGTDRTARQTESLQQEMLIESDGAQTAVNNSQSPTQHPQYDQIVHFVDLVTEVADETAKPELRDIIDYQLYAEQYFLRSSKVPDNAWQRLVVSETINNLIIGPPPPYGYQIISIKDLGANRYRVYLECPDTYSGGEPVIWWLVDQGQLKLYDWCQLDFGIRSTTENFVLVDASDAEIARYNEYIDACHQYLDSYDLEHSAEKQQRLVEQALVKAENYAGPQVLHPSIQLLNARRWYLAANDERAIAIADRIKTPHLVPGAYRLKADIHFDRGDYELAAKAYQQYADLIGPWPHSQQRLATIYREQEDTDKERAALTKLTRHLTQDNQLQVPHLILLNDHAQNKALFARIDQSDLRESIYFYAINQLSDSVYFADQYAQLHQHLLEHLPDSAAATLASYIKEPNLQTATEAFQWVEKQQPDNAESLRYAIWIEQDPDDYVSLLTSCSKPQEHLECLSEIYDYEGLISDADMIQLCKIILEADPKNGEALNLLGDALSYEGKHKQAAEKLQQARDALDDSPSSANHLNEMILQSLYHSGDRKAAMESATSPELIVSLLRIKHAEDDYDDFEALIKRLEVDSDARQEYQALWDFHQGNFTAAANSFAKLIKQANSDDESPGRDHLYRRRLLDLCRKQNDVAKAFQIAPSDEMLSMVVTELIDQSEWEPCEKLLNATSTTISKQQRLLMRSQLLWAQGMYQSLVDLAPDNDAWATHEDAGMVLDRITRSALRLNQPDKAMRFARLIAEHHHWDDLVLLVALHQNNQSLALKQLKSMPEWDRDSVYRERDLRGLAWRDVIPADSRPRRQLYTGYSDFGGPIVRLLFQTQPKIDSVALGTKLENALGKPLQTTRLDSANPNQPTWVMQSQDWQLQITQAPFRMNADDLSSADEPLQGILANAKSKLTLELQAMRPTTTRARKQAMSNVLKAFSSDRLLTADQYSSFLTAATLKRYHELPSEQQAKTSLFASGPFEGVPVDLEIETPPQEQDADRALQTKFIAAYKQLNEEPNSATLIVQIHVGRDQNESIEAQVDAVKRRGRDVQLQATLLSDSVTVPSLQQGDPVWLTIQQIKQFRLSPKAR</sequence>
<reference evidence="2 3" key="1">
    <citation type="submission" date="2019-02" db="EMBL/GenBank/DDBJ databases">
        <title>Deep-cultivation of Planctomycetes and their phenomic and genomic characterization uncovers novel biology.</title>
        <authorList>
            <person name="Wiegand S."/>
            <person name="Jogler M."/>
            <person name="Boedeker C."/>
            <person name="Pinto D."/>
            <person name="Vollmers J."/>
            <person name="Rivas-Marin E."/>
            <person name="Kohn T."/>
            <person name="Peeters S.H."/>
            <person name="Heuer A."/>
            <person name="Rast P."/>
            <person name="Oberbeckmann S."/>
            <person name="Bunk B."/>
            <person name="Jeske O."/>
            <person name="Meyerdierks A."/>
            <person name="Storesund J.E."/>
            <person name="Kallscheuer N."/>
            <person name="Luecker S."/>
            <person name="Lage O.M."/>
            <person name="Pohl T."/>
            <person name="Merkel B.J."/>
            <person name="Hornburger P."/>
            <person name="Mueller R.-W."/>
            <person name="Bruemmer F."/>
            <person name="Labrenz M."/>
            <person name="Spormann A.M."/>
            <person name="Op den Camp H."/>
            <person name="Overmann J."/>
            <person name="Amann R."/>
            <person name="Jetten M.S.M."/>
            <person name="Mascher T."/>
            <person name="Medema M.H."/>
            <person name="Devos D.P."/>
            <person name="Kaster A.-K."/>
            <person name="Ovreas L."/>
            <person name="Rohde M."/>
            <person name="Galperin M.Y."/>
            <person name="Jogler C."/>
        </authorList>
    </citation>
    <scope>NUCLEOTIDE SEQUENCE [LARGE SCALE GENOMIC DNA]</scope>
    <source>
        <strain evidence="2 3">SV_7m_r</strain>
    </source>
</reference>
<keyword evidence="1" id="KW-0812">Transmembrane</keyword>
<keyword evidence="3" id="KW-1185">Reference proteome</keyword>
<evidence type="ECO:0000313" key="3">
    <source>
        <dbReference type="Proteomes" id="UP000315003"/>
    </source>
</evidence>
<evidence type="ECO:0008006" key="4">
    <source>
        <dbReference type="Google" id="ProtNLM"/>
    </source>
</evidence>
<dbReference type="EMBL" id="CP036272">
    <property type="protein sequence ID" value="QDT58962.1"/>
    <property type="molecule type" value="Genomic_DNA"/>
</dbReference>
<dbReference type="SUPFAM" id="SSF48452">
    <property type="entry name" value="TPR-like"/>
    <property type="match status" value="2"/>
</dbReference>
<feature type="transmembrane region" description="Helical" evidence="1">
    <location>
        <begin position="40"/>
        <end position="63"/>
    </location>
</feature>
<evidence type="ECO:0000256" key="1">
    <source>
        <dbReference type="SAM" id="Phobius"/>
    </source>
</evidence>
<proteinExistence type="predicted"/>
<accession>A0A517SS70</accession>
<gene>
    <name evidence="2" type="ORF">SV7mr_14640</name>
</gene>
<name>A0A517SS70_9BACT</name>
<dbReference type="Proteomes" id="UP000315003">
    <property type="component" value="Chromosome"/>
</dbReference>
<dbReference type="InterPro" id="IPR011990">
    <property type="entry name" value="TPR-like_helical_dom_sf"/>
</dbReference>